<evidence type="ECO:0000256" key="3">
    <source>
        <dbReference type="ARBA" id="ARBA00022516"/>
    </source>
</evidence>
<reference evidence="16" key="1">
    <citation type="submission" date="2025-08" db="UniProtKB">
        <authorList>
            <consortium name="RefSeq"/>
        </authorList>
    </citation>
    <scope>IDENTIFICATION</scope>
    <source>
        <tissue evidence="16">Leaf</tissue>
    </source>
</reference>
<keyword evidence="15" id="KW-1185">Reference proteome</keyword>
<dbReference type="GO" id="GO:0016020">
    <property type="term" value="C:membrane"/>
    <property type="evidence" value="ECO:0007669"/>
    <property type="project" value="UniProtKB-SubCell"/>
</dbReference>
<dbReference type="GO" id="GO:0047196">
    <property type="term" value="F:long-chain-alcohol O-fatty-acyltransferase activity"/>
    <property type="evidence" value="ECO:0007669"/>
    <property type="project" value="UniProtKB-EC"/>
</dbReference>
<dbReference type="PIRSF" id="PIRSF037006">
    <property type="entry name" value="Wax_synthase"/>
    <property type="match status" value="1"/>
</dbReference>
<feature type="transmembrane region" description="Helical" evidence="13">
    <location>
        <begin position="7"/>
        <end position="26"/>
    </location>
</feature>
<dbReference type="KEGG" id="rsz:108850066"/>
<evidence type="ECO:0000256" key="5">
    <source>
        <dbReference type="ARBA" id="ARBA00022692"/>
    </source>
</evidence>
<organism evidence="15 16">
    <name type="scientific">Raphanus sativus</name>
    <name type="common">Radish</name>
    <name type="synonym">Raphanus raphanistrum var. sativus</name>
    <dbReference type="NCBI Taxonomy" id="3726"/>
    <lineage>
        <taxon>Eukaryota</taxon>
        <taxon>Viridiplantae</taxon>
        <taxon>Streptophyta</taxon>
        <taxon>Embryophyta</taxon>
        <taxon>Tracheophyta</taxon>
        <taxon>Spermatophyta</taxon>
        <taxon>Magnoliopsida</taxon>
        <taxon>eudicotyledons</taxon>
        <taxon>Gunneridae</taxon>
        <taxon>Pentapetalae</taxon>
        <taxon>rosids</taxon>
        <taxon>malvids</taxon>
        <taxon>Brassicales</taxon>
        <taxon>Brassicaceae</taxon>
        <taxon>Brassiceae</taxon>
        <taxon>Raphanus</taxon>
    </lineage>
</organism>
<evidence type="ECO:0000256" key="7">
    <source>
        <dbReference type="ARBA" id="ARBA00023098"/>
    </source>
</evidence>
<dbReference type="InterPro" id="IPR044851">
    <property type="entry name" value="Wax_synthase"/>
</dbReference>
<dbReference type="AlphaFoldDB" id="A0A6J0N5G8"/>
<evidence type="ECO:0000256" key="11">
    <source>
        <dbReference type="ARBA" id="ARBA00037275"/>
    </source>
</evidence>
<feature type="transmembrane region" description="Helical" evidence="13">
    <location>
        <begin position="84"/>
        <end position="102"/>
    </location>
</feature>
<keyword evidence="8 13" id="KW-0472">Membrane</keyword>
<proteinExistence type="inferred from homology"/>
<evidence type="ECO:0000256" key="1">
    <source>
        <dbReference type="ARBA" id="ARBA00004141"/>
    </source>
</evidence>
<feature type="transmembrane region" description="Helical" evidence="13">
    <location>
        <begin position="288"/>
        <end position="307"/>
    </location>
</feature>
<feature type="transmembrane region" description="Helical" evidence="13">
    <location>
        <begin position="114"/>
        <end position="133"/>
    </location>
</feature>
<evidence type="ECO:0000256" key="4">
    <source>
        <dbReference type="ARBA" id="ARBA00022679"/>
    </source>
</evidence>
<evidence type="ECO:0000256" key="13">
    <source>
        <dbReference type="SAM" id="Phobius"/>
    </source>
</evidence>
<dbReference type="GeneID" id="108850066"/>
<dbReference type="OrthoDB" id="1077582at2759"/>
<comment type="function">
    <text evidence="11">Catalyzes the final step in the synthesis of long-chain linear esters (waxes).</text>
</comment>
<comment type="similarity">
    <text evidence="2">Belongs to the wax synthase family.</text>
</comment>
<feature type="transmembrane region" description="Helical" evidence="13">
    <location>
        <begin position="46"/>
        <end position="72"/>
    </location>
</feature>
<evidence type="ECO:0000256" key="10">
    <source>
        <dbReference type="ARBA" id="ARBA00024388"/>
    </source>
</evidence>
<feature type="transmembrane region" description="Helical" evidence="13">
    <location>
        <begin position="223"/>
        <end position="240"/>
    </location>
</feature>
<dbReference type="PANTHER" id="PTHR31595">
    <property type="entry name" value="LONG-CHAIN-ALCOHOL O-FATTY-ACYLTRANSFERASE 3-RELATED"/>
    <property type="match status" value="1"/>
</dbReference>
<comment type="subcellular location">
    <subcellularLocation>
        <location evidence="1">Membrane</location>
        <topology evidence="1">Multi-pass membrane protein</topology>
    </subcellularLocation>
</comment>
<feature type="transmembrane region" description="Helical" evidence="13">
    <location>
        <begin position="145"/>
        <end position="164"/>
    </location>
</feature>
<dbReference type="GO" id="GO:0006629">
    <property type="term" value="P:lipid metabolic process"/>
    <property type="evidence" value="ECO:0007669"/>
    <property type="project" value="UniProtKB-KW"/>
</dbReference>
<sequence length="327" mass="37451">MEEEIKRFALVYISSIVSVIYCYYIPSRIKAGAPRLLSILPVCVQFFVFPIFFSSVLFISIITFTLTGMGILKLILFSFDKGPLFPLPTSLFGFLCFTFLPIERLGKTPKSQSTSPTWVFPTKVAICAVMLMLHMRGYKHNLPTVLLWVVIYPLYMYLPLEIALNTVKFLFTIILGCDLKPVFDEPYLATSLQDFWGPRWNPMVSSLLRSAFYFPLKGKSNSGLAMFIGGFATFLASGLFHELQSFYTSYETPSWEITLFYVLHGVCTAAEMVVKRSAFGQRWTVRPVVSWLLTMTFVIVTNGWLYFPQITRGKEIRHYITEYIIVT</sequence>
<dbReference type="PANTHER" id="PTHR31595:SF41">
    <property type="entry name" value="LONG-CHAIN-ALCOHOL O-FATTY-ACYLTRANSFERASE 10-RELATED"/>
    <property type="match status" value="1"/>
</dbReference>
<evidence type="ECO:0000256" key="9">
    <source>
        <dbReference type="ARBA" id="ARBA00023315"/>
    </source>
</evidence>
<dbReference type="InterPro" id="IPR032805">
    <property type="entry name" value="Wax_synthase_dom"/>
</dbReference>
<dbReference type="InterPro" id="IPR017088">
    <property type="entry name" value="Wax_synthase_Magnoliopsida"/>
</dbReference>
<keyword evidence="9" id="KW-0012">Acyltransferase</keyword>
<comment type="catalytic activity">
    <reaction evidence="12">
        <text>a long chain fatty alcohol + a fatty acyl-CoA = a long-chain alcohol wax ester + CoA</text>
        <dbReference type="Rhea" id="RHEA:38443"/>
        <dbReference type="ChEBI" id="CHEBI:17135"/>
        <dbReference type="ChEBI" id="CHEBI:57287"/>
        <dbReference type="ChEBI" id="CHEBI:77636"/>
        <dbReference type="ChEBI" id="CHEBI:235323"/>
        <dbReference type="EC" id="2.3.1.75"/>
    </reaction>
</comment>
<dbReference type="Pfam" id="PF13813">
    <property type="entry name" value="MBOAT_2"/>
    <property type="match status" value="1"/>
</dbReference>
<keyword evidence="3" id="KW-0444">Lipid biosynthesis</keyword>
<protein>
    <recommendedName>
        <fullName evidence="10">long-chain-alcohol O-fatty-acyltransferase</fullName>
        <ecNumber evidence="10">2.3.1.75</ecNumber>
    </recommendedName>
</protein>
<dbReference type="EC" id="2.3.1.75" evidence="10"/>
<accession>A0A6J0N5G8</accession>
<evidence type="ECO:0000256" key="6">
    <source>
        <dbReference type="ARBA" id="ARBA00022989"/>
    </source>
</evidence>
<keyword evidence="6 13" id="KW-1133">Transmembrane helix</keyword>
<evidence type="ECO:0000259" key="14">
    <source>
        <dbReference type="Pfam" id="PF13813"/>
    </source>
</evidence>
<keyword evidence="7" id="KW-0443">Lipid metabolism</keyword>
<feature type="domain" description="Wax synthase" evidence="14">
    <location>
        <begin position="180"/>
        <end position="261"/>
    </location>
</feature>
<evidence type="ECO:0000256" key="8">
    <source>
        <dbReference type="ARBA" id="ARBA00023136"/>
    </source>
</evidence>
<evidence type="ECO:0000313" key="15">
    <source>
        <dbReference type="Proteomes" id="UP000504610"/>
    </source>
</evidence>
<gene>
    <name evidence="16" type="primary">LOC108850066</name>
</gene>
<name>A0A6J0N5G8_RAPSA</name>
<keyword evidence="5 13" id="KW-0812">Transmembrane</keyword>
<evidence type="ECO:0000256" key="2">
    <source>
        <dbReference type="ARBA" id="ARBA00007282"/>
    </source>
</evidence>
<evidence type="ECO:0000256" key="12">
    <source>
        <dbReference type="ARBA" id="ARBA00047604"/>
    </source>
</evidence>
<dbReference type="RefSeq" id="XP_018479158.2">
    <property type="nucleotide sequence ID" value="XM_018623656.2"/>
</dbReference>
<evidence type="ECO:0000313" key="16">
    <source>
        <dbReference type="RefSeq" id="XP_018479158.2"/>
    </source>
</evidence>
<dbReference type="Proteomes" id="UP000504610">
    <property type="component" value="Unplaced"/>
</dbReference>
<keyword evidence="4" id="KW-0808">Transferase</keyword>